<sequence>MSLQITKQAIN</sequence>
<protein>
    <submittedName>
        <fullName evidence="1">Uncharacterized protein</fullName>
    </submittedName>
</protein>
<dbReference type="EMBL" id="GGEC01088362">
    <property type="protein sequence ID" value="MBX68846.1"/>
    <property type="molecule type" value="Transcribed_RNA"/>
</dbReference>
<accession>A0A2P2QP89</accession>
<proteinExistence type="predicted"/>
<name>A0A2P2QP89_RHIMU</name>
<organism evidence="1">
    <name type="scientific">Rhizophora mucronata</name>
    <name type="common">Asiatic mangrove</name>
    <dbReference type="NCBI Taxonomy" id="61149"/>
    <lineage>
        <taxon>Eukaryota</taxon>
        <taxon>Viridiplantae</taxon>
        <taxon>Streptophyta</taxon>
        <taxon>Embryophyta</taxon>
        <taxon>Tracheophyta</taxon>
        <taxon>Spermatophyta</taxon>
        <taxon>Magnoliopsida</taxon>
        <taxon>eudicotyledons</taxon>
        <taxon>Gunneridae</taxon>
        <taxon>Pentapetalae</taxon>
        <taxon>rosids</taxon>
        <taxon>fabids</taxon>
        <taxon>Malpighiales</taxon>
        <taxon>Rhizophoraceae</taxon>
        <taxon>Rhizophora</taxon>
    </lineage>
</organism>
<reference evidence="1" key="1">
    <citation type="submission" date="2018-02" db="EMBL/GenBank/DDBJ databases">
        <title>Rhizophora mucronata_Transcriptome.</title>
        <authorList>
            <person name="Meera S.P."/>
            <person name="Sreeshan A."/>
            <person name="Augustine A."/>
        </authorList>
    </citation>
    <scope>NUCLEOTIDE SEQUENCE</scope>
    <source>
        <tissue evidence="1">Leaf</tissue>
    </source>
</reference>
<evidence type="ECO:0000313" key="1">
    <source>
        <dbReference type="EMBL" id="MBX68846.1"/>
    </source>
</evidence>